<dbReference type="InterPro" id="IPR023214">
    <property type="entry name" value="HAD_sf"/>
</dbReference>
<keyword evidence="2" id="KW-0378">Hydrolase</keyword>
<accession>A0ABY4YE05</accession>
<gene>
    <name evidence="2" type="ORF">NF557_10130</name>
</gene>
<reference evidence="2" key="1">
    <citation type="submission" date="2022-06" db="EMBL/GenBank/DDBJ databases">
        <title>Ornithinimicrobium JY.X270.</title>
        <authorList>
            <person name="Huang Y."/>
        </authorList>
    </citation>
    <scope>NUCLEOTIDE SEQUENCE</scope>
    <source>
        <strain evidence="2">JY.X270</strain>
    </source>
</reference>
<comment type="similarity">
    <text evidence="1">Belongs to the HAD-like hydrolase superfamily.</text>
</comment>
<dbReference type="Proteomes" id="UP001056535">
    <property type="component" value="Chromosome"/>
</dbReference>
<dbReference type="RefSeq" id="WP_252619139.1">
    <property type="nucleotide sequence ID" value="NZ_CP099490.1"/>
</dbReference>
<keyword evidence="3" id="KW-1185">Reference proteome</keyword>
<dbReference type="GO" id="GO:0016787">
    <property type="term" value="F:hydrolase activity"/>
    <property type="evidence" value="ECO:0007669"/>
    <property type="project" value="UniProtKB-KW"/>
</dbReference>
<evidence type="ECO:0000313" key="2">
    <source>
        <dbReference type="EMBL" id="USQ75013.1"/>
    </source>
</evidence>
<dbReference type="InterPro" id="IPR036412">
    <property type="entry name" value="HAD-like_sf"/>
</dbReference>
<evidence type="ECO:0000256" key="1">
    <source>
        <dbReference type="PIRNR" id="PIRNR000915"/>
    </source>
</evidence>
<name>A0ABY4YE05_9MICO</name>
<organism evidence="2 3">
    <name type="scientific">Ornithinimicrobium cryptoxanthini</name>
    <dbReference type="NCBI Taxonomy" id="2934161"/>
    <lineage>
        <taxon>Bacteria</taxon>
        <taxon>Bacillati</taxon>
        <taxon>Actinomycetota</taxon>
        <taxon>Actinomycetes</taxon>
        <taxon>Micrococcales</taxon>
        <taxon>Ornithinimicrobiaceae</taxon>
        <taxon>Ornithinimicrobium</taxon>
    </lineage>
</organism>
<dbReference type="Gene3D" id="3.40.50.1000">
    <property type="entry name" value="HAD superfamily/HAD-like"/>
    <property type="match status" value="2"/>
</dbReference>
<dbReference type="PIRSF" id="PIRSF000915">
    <property type="entry name" value="PGP-type_phosphatase"/>
    <property type="match status" value="1"/>
</dbReference>
<dbReference type="PANTHER" id="PTHR19288">
    <property type="entry name" value="4-NITROPHENYLPHOSPHATASE-RELATED"/>
    <property type="match status" value="1"/>
</dbReference>
<sequence length="274" mass="28102">MTVRGLLCDLDGVVYRGGTACDGAVEGLQTAREAGLPILFLTNNAARLPGEVAAHLTALGVQAEPDEVLNSSQVAASYLRQHHPVPEGRFVLPIGGPGVTAALDEQGIPVIEPSEVLGHGGSEIVAAVVQGYGAAVNWSELAEATYAVSAGAYWVATNTDATLPTERGQAPGNGSLVAAVAHASGREPDLVTGKPHAPAFEIALQRIGLPAQDVLMIGDRLDTDIAGAKQAGLRTALVLTGVHGRAEVDQAEASHHPDLIADTIPGLVPHWTTG</sequence>
<dbReference type="SUPFAM" id="SSF56784">
    <property type="entry name" value="HAD-like"/>
    <property type="match status" value="1"/>
</dbReference>
<dbReference type="InterPro" id="IPR006357">
    <property type="entry name" value="HAD-SF_hydro_IIA"/>
</dbReference>
<dbReference type="Pfam" id="PF13242">
    <property type="entry name" value="Hydrolase_like"/>
    <property type="match status" value="1"/>
</dbReference>
<proteinExistence type="inferred from homology"/>
<dbReference type="Pfam" id="PF13344">
    <property type="entry name" value="Hydrolase_6"/>
    <property type="match status" value="1"/>
</dbReference>
<dbReference type="EMBL" id="CP099490">
    <property type="protein sequence ID" value="USQ75013.1"/>
    <property type="molecule type" value="Genomic_DNA"/>
</dbReference>
<dbReference type="NCBIfam" id="TIGR01460">
    <property type="entry name" value="HAD-SF-IIA"/>
    <property type="match status" value="1"/>
</dbReference>
<protein>
    <submittedName>
        <fullName evidence="2">HAD-IIA family hydrolase</fullName>
    </submittedName>
</protein>
<evidence type="ECO:0000313" key="3">
    <source>
        <dbReference type="Proteomes" id="UP001056535"/>
    </source>
</evidence>
<dbReference type="PANTHER" id="PTHR19288:SF95">
    <property type="entry name" value="D-GLYCEROL 3-PHOSPHATE PHOSPHATASE"/>
    <property type="match status" value="1"/>
</dbReference>